<accession>A0A2R4MD20</accession>
<reference evidence="2 3" key="1">
    <citation type="submission" date="2017-05" db="EMBL/GenBank/DDBJ databases">
        <title>Genome Analysis of Maritalea myrionectae HL2708#5.</title>
        <authorList>
            <consortium name="Cotde Inc.-PKNU"/>
            <person name="Jang D."/>
            <person name="Oh H.-M."/>
        </authorList>
    </citation>
    <scope>NUCLEOTIDE SEQUENCE [LARGE SCALE GENOMIC DNA]</scope>
    <source>
        <strain evidence="2 3">HL2708#5</strain>
    </source>
</reference>
<dbReference type="SUPFAM" id="SSF56219">
    <property type="entry name" value="DNase I-like"/>
    <property type="match status" value="1"/>
</dbReference>
<evidence type="ECO:0000313" key="2">
    <source>
        <dbReference type="EMBL" id="AVX03863.1"/>
    </source>
</evidence>
<dbReference type="InterPro" id="IPR005135">
    <property type="entry name" value="Endo/exonuclease/phosphatase"/>
</dbReference>
<organism evidence="2 3">
    <name type="scientific">Maritalea myrionectae</name>
    <dbReference type="NCBI Taxonomy" id="454601"/>
    <lineage>
        <taxon>Bacteria</taxon>
        <taxon>Pseudomonadati</taxon>
        <taxon>Pseudomonadota</taxon>
        <taxon>Alphaproteobacteria</taxon>
        <taxon>Hyphomicrobiales</taxon>
        <taxon>Devosiaceae</taxon>
        <taxon>Maritalea</taxon>
    </lineage>
</organism>
<name>A0A2R4MD20_9HYPH</name>
<dbReference type="AlphaFoldDB" id="A0A2R4MD20"/>
<keyword evidence="3" id="KW-1185">Reference proteome</keyword>
<dbReference type="GO" id="GO:0003824">
    <property type="term" value="F:catalytic activity"/>
    <property type="evidence" value="ECO:0007669"/>
    <property type="project" value="InterPro"/>
</dbReference>
<dbReference type="EMBL" id="CP021330">
    <property type="protein sequence ID" value="AVX03863.1"/>
    <property type="molecule type" value="Genomic_DNA"/>
</dbReference>
<gene>
    <name evidence="2" type="ORF">MXMO3_01332</name>
</gene>
<dbReference type="InterPro" id="IPR036691">
    <property type="entry name" value="Endo/exonu/phosph_ase_sf"/>
</dbReference>
<protein>
    <recommendedName>
        <fullName evidence="1">Endonuclease/exonuclease/phosphatase domain-containing protein</fullName>
    </recommendedName>
</protein>
<sequence>MAEIKFAVWNMEWLNNLFTGGSNGAPSVFKDDADFADRNKKVTIAERKADIALALQHINADLMVIVEGPNKTEELQLLFDELAPGDWQCFIQTSKSINGPGRTDVWSSSQCVGIAVRVDGNKFDAQTPMRIFDSMDENSGAIFEASEPFWMDVGTDKIPEWFRFERRPAYAEIKLVDGEIFRVVGLHLKSKGIFSAHEWSRWWAMADANRERLLAQCRQFRMAFLDGYLSDDETKDIPLIVCGDINDGPGFDTSEMKLKASGVESLMGSVWHPGLVLGNALFDRLSDKDKARLNFEDNSTTSFADPIFNHTYHRVWIDHILYSRNGPDNWVKDADILRQIGDDGPKYYEISDHYPVVAHIAL</sequence>
<dbReference type="RefSeq" id="WP_117395350.1">
    <property type="nucleotide sequence ID" value="NZ_CP021330.1"/>
</dbReference>
<dbReference type="Pfam" id="PF03372">
    <property type="entry name" value="Exo_endo_phos"/>
    <property type="match status" value="1"/>
</dbReference>
<evidence type="ECO:0000259" key="1">
    <source>
        <dbReference type="Pfam" id="PF03372"/>
    </source>
</evidence>
<dbReference type="Proteomes" id="UP000258927">
    <property type="component" value="Chromosome"/>
</dbReference>
<dbReference type="Gene3D" id="3.60.10.10">
    <property type="entry name" value="Endonuclease/exonuclease/phosphatase"/>
    <property type="match status" value="1"/>
</dbReference>
<dbReference type="STRING" id="1122213.GCA_000423365_01463"/>
<evidence type="ECO:0000313" key="3">
    <source>
        <dbReference type="Proteomes" id="UP000258927"/>
    </source>
</evidence>
<proteinExistence type="predicted"/>
<dbReference type="KEGG" id="mmyr:MXMO3_01332"/>
<feature type="domain" description="Endonuclease/exonuclease/phosphatase" evidence="1">
    <location>
        <begin position="47"/>
        <end position="353"/>
    </location>
</feature>